<dbReference type="PANTHER" id="PTHR45694:SF18">
    <property type="entry name" value="GLUTAREDOXIN-1-RELATED"/>
    <property type="match status" value="1"/>
</dbReference>
<dbReference type="GO" id="GO:0005737">
    <property type="term" value="C:cytoplasm"/>
    <property type="evidence" value="ECO:0007669"/>
    <property type="project" value="TreeGrafter"/>
</dbReference>
<dbReference type="AlphaFoldDB" id="A0AA85K0V0"/>
<dbReference type="GO" id="GO:0034599">
    <property type="term" value="P:cellular response to oxidative stress"/>
    <property type="evidence" value="ECO:0007669"/>
    <property type="project" value="TreeGrafter"/>
</dbReference>
<dbReference type="GO" id="GO:0015038">
    <property type="term" value="F:glutathione disulfide oxidoreductase activity"/>
    <property type="evidence" value="ECO:0007669"/>
    <property type="project" value="TreeGrafter"/>
</dbReference>
<reference evidence="2" key="2">
    <citation type="submission" date="2023-11" db="UniProtKB">
        <authorList>
            <consortium name="WormBaseParasite"/>
        </authorList>
    </citation>
    <scope>IDENTIFICATION</scope>
</reference>
<dbReference type="Gene3D" id="3.40.30.10">
    <property type="entry name" value="Glutaredoxin"/>
    <property type="match status" value="1"/>
</dbReference>
<reference evidence="1" key="1">
    <citation type="submission" date="2022-06" db="EMBL/GenBank/DDBJ databases">
        <authorList>
            <person name="Berger JAMES D."/>
            <person name="Berger JAMES D."/>
        </authorList>
    </citation>
    <scope>NUCLEOTIDE SEQUENCE [LARGE SCALE GENOMIC DNA]</scope>
</reference>
<sequence>MHATEFIEAKIKQRRVLLISKQSSPACKNIEGLLRTYNLNNEINDNYEILYIDLRKDCGVIETYLWHKLIYRNRQVPHLFLDGKHIGGEAEIKRLHESGELKRIFKEAGL</sequence>
<evidence type="ECO:0008006" key="3">
    <source>
        <dbReference type="Google" id="ProtNLM"/>
    </source>
</evidence>
<dbReference type="WBParaSite" id="TREG1_48120.2">
    <property type="protein sequence ID" value="TREG1_48120.2"/>
    <property type="gene ID" value="TREG1_48120"/>
</dbReference>
<dbReference type="PROSITE" id="PS51354">
    <property type="entry name" value="GLUTAREDOXIN_2"/>
    <property type="match status" value="1"/>
</dbReference>
<evidence type="ECO:0000313" key="1">
    <source>
        <dbReference type="Proteomes" id="UP000050795"/>
    </source>
</evidence>
<dbReference type="PANTHER" id="PTHR45694">
    <property type="entry name" value="GLUTAREDOXIN 2"/>
    <property type="match status" value="1"/>
</dbReference>
<evidence type="ECO:0000313" key="2">
    <source>
        <dbReference type="WBParaSite" id="TREG1_48120.2"/>
    </source>
</evidence>
<name>A0AA85K0V0_TRIRE</name>
<keyword evidence="1" id="KW-1185">Reference proteome</keyword>
<organism evidence="1 2">
    <name type="scientific">Trichobilharzia regenti</name>
    <name type="common">Nasal bird schistosome</name>
    <dbReference type="NCBI Taxonomy" id="157069"/>
    <lineage>
        <taxon>Eukaryota</taxon>
        <taxon>Metazoa</taxon>
        <taxon>Spiralia</taxon>
        <taxon>Lophotrochozoa</taxon>
        <taxon>Platyhelminthes</taxon>
        <taxon>Trematoda</taxon>
        <taxon>Digenea</taxon>
        <taxon>Strigeidida</taxon>
        <taxon>Schistosomatoidea</taxon>
        <taxon>Schistosomatidae</taxon>
        <taxon>Trichobilharzia</taxon>
    </lineage>
</organism>
<dbReference type="SUPFAM" id="SSF52833">
    <property type="entry name" value="Thioredoxin-like"/>
    <property type="match status" value="1"/>
</dbReference>
<dbReference type="Proteomes" id="UP000050795">
    <property type="component" value="Unassembled WGS sequence"/>
</dbReference>
<dbReference type="InterPro" id="IPR036249">
    <property type="entry name" value="Thioredoxin-like_sf"/>
</dbReference>
<proteinExistence type="predicted"/>
<protein>
    <recommendedName>
        <fullName evidence="3">Glutaredoxin domain-containing protein</fullName>
    </recommendedName>
</protein>
<accession>A0AA85K0V0</accession>